<evidence type="ECO:0000256" key="1">
    <source>
        <dbReference type="ARBA" id="ARBA00004141"/>
    </source>
</evidence>
<keyword evidence="5 10" id="KW-0812">Transmembrane</keyword>
<keyword evidence="11" id="KW-0732">Signal</keyword>
<evidence type="ECO:0000256" key="6">
    <source>
        <dbReference type="ARBA" id="ARBA00022847"/>
    </source>
</evidence>
<dbReference type="GeneID" id="111317170"/>
<feature type="transmembrane region" description="Helical" evidence="10">
    <location>
        <begin position="136"/>
        <end position="155"/>
    </location>
</feature>
<feature type="transmembrane region" description="Helical" evidence="10">
    <location>
        <begin position="106"/>
        <end position="124"/>
    </location>
</feature>
<keyword evidence="6" id="KW-0769">Symport</keyword>
<dbReference type="KEGG" id="dzi:111317170"/>
<dbReference type="Pfam" id="PF00083">
    <property type="entry name" value="Sugar_tr"/>
    <property type="match status" value="1"/>
</dbReference>
<dbReference type="InterPro" id="IPR036259">
    <property type="entry name" value="MFS_trans_sf"/>
</dbReference>
<organism evidence="13 14">
    <name type="scientific">Durio zibethinus</name>
    <name type="common">Durian</name>
    <dbReference type="NCBI Taxonomy" id="66656"/>
    <lineage>
        <taxon>Eukaryota</taxon>
        <taxon>Viridiplantae</taxon>
        <taxon>Streptophyta</taxon>
        <taxon>Embryophyta</taxon>
        <taxon>Tracheophyta</taxon>
        <taxon>Spermatophyta</taxon>
        <taxon>Magnoliopsida</taxon>
        <taxon>eudicotyledons</taxon>
        <taxon>Gunneridae</taxon>
        <taxon>Pentapetalae</taxon>
        <taxon>rosids</taxon>
        <taxon>malvids</taxon>
        <taxon>Malvales</taxon>
        <taxon>Malvaceae</taxon>
        <taxon>Helicteroideae</taxon>
        <taxon>Durio</taxon>
    </lineage>
</organism>
<dbReference type="GO" id="GO:0016020">
    <property type="term" value="C:membrane"/>
    <property type="evidence" value="ECO:0007669"/>
    <property type="project" value="UniProtKB-SubCell"/>
</dbReference>
<dbReference type="GO" id="GO:0015144">
    <property type="term" value="F:carbohydrate transmembrane transporter activity"/>
    <property type="evidence" value="ECO:0007669"/>
    <property type="project" value="InterPro"/>
</dbReference>
<keyword evidence="8 10" id="KW-0472">Membrane</keyword>
<feature type="transmembrane region" description="Helical" evidence="10">
    <location>
        <begin position="356"/>
        <end position="379"/>
    </location>
</feature>
<accession>A0A6P6BDY8</accession>
<comment type="similarity">
    <text evidence="2 9">Belongs to the major facilitator superfamily. Sugar transporter (TC 2.A.1.1) family.</text>
</comment>
<evidence type="ECO:0000256" key="5">
    <source>
        <dbReference type="ARBA" id="ARBA00022692"/>
    </source>
</evidence>
<feature type="transmembrane region" description="Helical" evidence="10">
    <location>
        <begin position="391"/>
        <end position="410"/>
    </location>
</feature>
<dbReference type="InterPro" id="IPR005828">
    <property type="entry name" value="MFS_sugar_transport-like"/>
</dbReference>
<reference evidence="14" key="1">
    <citation type="submission" date="2025-08" db="UniProtKB">
        <authorList>
            <consortium name="RefSeq"/>
        </authorList>
    </citation>
    <scope>IDENTIFICATION</scope>
    <source>
        <tissue evidence="14">Fruit stalk</tissue>
    </source>
</reference>
<feature type="transmembrane region" description="Helical" evidence="10">
    <location>
        <begin position="416"/>
        <end position="438"/>
    </location>
</feature>
<feature type="transmembrane region" description="Helical" evidence="10">
    <location>
        <begin position="291"/>
        <end position="313"/>
    </location>
</feature>
<dbReference type="SUPFAM" id="SSF103473">
    <property type="entry name" value="MFS general substrate transporter"/>
    <property type="match status" value="1"/>
</dbReference>
<dbReference type="Gene3D" id="1.20.1250.20">
    <property type="entry name" value="MFS general substrate transporter like domains"/>
    <property type="match status" value="1"/>
</dbReference>
<dbReference type="InterPro" id="IPR005829">
    <property type="entry name" value="Sugar_transporter_CS"/>
</dbReference>
<proteinExistence type="inferred from homology"/>
<feature type="chain" id="PRO_5028438793" evidence="11">
    <location>
        <begin position="23"/>
        <end position="522"/>
    </location>
</feature>
<feature type="domain" description="Major facilitator superfamily (MFS) profile" evidence="12">
    <location>
        <begin position="10"/>
        <end position="445"/>
    </location>
</feature>
<dbReference type="NCBIfam" id="TIGR00879">
    <property type="entry name" value="SP"/>
    <property type="match status" value="1"/>
</dbReference>
<evidence type="ECO:0000313" key="14">
    <source>
        <dbReference type="RefSeq" id="XP_022775300.1"/>
    </source>
</evidence>
<dbReference type="AlphaFoldDB" id="A0A6P6BDY8"/>
<dbReference type="PROSITE" id="PS00216">
    <property type="entry name" value="SUGAR_TRANSPORT_1"/>
    <property type="match status" value="2"/>
</dbReference>
<evidence type="ECO:0000256" key="9">
    <source>
        <dbReference type="RuleBase" id="RU003346"/>
    </source>
</evidence>
<keyword evidence="4" id="KW-0762">Sugar transport</keyword>
<keyword evidence="3 9" id="KW-0813">Transport</keyword>
<feature type="transmembrane region" description="Helical" evidence="10">
    <location>
        <begin position="78"/>
        <end position="99"/>
    </location>
</feature>
<feature type="transmembrane region" description="Helical" evidence="10">
    <location>
        <begin position="49"/>
        <end position="72"/>
    </location>
</feature>
<dbReference type="InterPro" id="IPR003663">
    <property type="entry name" value="Sugar/inositol_transpt"/>
</dbReference>
<dbReference type="OrthoDB" id="6133115at2759"/>
<evidence type="ECO:0000256" key="10">
    <source>
        <dbReference type="SAM" id="Phobius"/>
    </source>
</evidence>
<dbReference type="RefSeq" id="XP_022775300.1">
    <property type="nucleotide sequence ID" value="XM_022919565.1"/>
</dbReference>
<evidence type="ECO:0000256" key="4">
    <source>
        <dbReference type="ARBA" id="ARBA00022597"/>
    </source>
</evidence>
<dbReference type="PANTHER" id="PTHR23500:SF424">
    <property type="entry name" value="POLYOL TRANSPORTER 5"/>
    <property type="match status" value="1"/>
</dbReference>
<feature type="transmembrane region" description="Helical" evidence="10">
    <location>
        <begin position="320"/>
        <end position="344"/>
    </location>
</feature>
<dbReference type="GO" id="GO:0015293">
    <property type="term" value="F:symporter activity"/>
    <property type="evidence" value="ECO:0007669"/>
    <property type="project" value="UniProtKB-KW"/>
</dbReference>
<dbReference type="PANTHER" id="PTHR23500">
    <property type="entry name" value="SOLUTE CARRIER FAMILY 2, FACILITATED GLUCOSE TRANSPORTER"/>
    <property type="match status" value="1"/>
</dbReference>
<protein>
    <submittedName>
        <fullName evidence="14">Probable polyol transporter 6</fullName>
    </submittedName>
</protein>
<feature type="signal peptide" evidence="11">
    <location>
        <begin position="1"/>
        <end position="22"/>
    </location>
</feature>
<dbReference type="PRINTS" id="PR00171">
    <property type="entry name" value="SUGRTRNSPORT"/>
</dbReference>
<evidence type="ECO:0000256" key="11">
    <source>
        <dbReference type="SAM" id="SignalP"/>
    </source>
</evidence>
<feature type="transmembrane region" description="Helical" evidence="10">
    <location>
        <begin position="167"/>
        <end position="187"/>
    </location>
</feature>
<keyword evidence="13" id="KW-1185">Reference proteome</keyword>
<evidence type="ECO:0000256" key="3">
    <source>
        <dbReference type="ARBA" id="ARBA00022448"/>
    </source>
</evidence>
<evidence type="ECO:0000313" key="13">
    <source>
        <dbReference type="Proteomes" id="UP000515121"/>
    </source>
</evidence>
<evidence type="ECO:0000256" key="7">
    <source>
        <dbReference type="ARBA" id="ARBA00022989"/>
    </source>
</evidence>
<evidence type="ECO:0000259" key="12">
    <source>
        <dbReference type="PROSITE" id="PS50850"/>
    </source>
</evidence>
<evidence type="ECO:0000256" key="8">
    <source>
        <dbReference type="ARBA" id="ARBA00023136"/>
    </source>
</evidence>
<evidence type="ECO:0000256" key="2">
    <source>
        <dbReference type="ARBA" id="ARBA00010992"/>
    </source>
</evidence>
<dbReference type="InterPro" id="IPR045262">
    <property type="entry name" value="STP/PLT_plant"/>
</dbReference>
<name>A0A6P6BDY8_DURZI</name>
<keyword evidence="7 10" id="KW-1133">Transmembrane helix</keyword>
<dbReference type="InterPro" id="IPR020846">
    <property type="entry name" value="MFS_dom"/>
</dbReference>
<gene>
    <name evidence="14" type="primary">LOC111317170</name>
</gene>
<dbReference type="PROSITE" id="PS50850">
    <property type="entry name" value="MFS"/>
    <property type="match status" value="1"/>
</dbReference>
<sequence>MALTKFTLTCAILASMTSFLSGLHYNDLSSETADFFMKSDEISRRKMENLFYFLIIFHSIASLTAGTLSDLIGRKYSLILSMIFFFLGSLVTSCLALNYVVFVTGCLLFAIGISFVQAVTPVYITELSPDSTRGFLTTFPEVFWSIGYLFDNIFARFTSKKLFTWRLQLGLGTIPSFLLALAMLLTLPESPGWLVTRGELSEATRVLKKTSVSEEEAELRLGDIKLTAESKQSGWVGSWKKLLLHPSPSIRRALIAVVGLNFFRNSTGIDAVNEYCSRLLAMAGVKNGEDILGVTSAVRLIQICIILTAGFLMDKIGRRPLLLASVAGMILFLAGLGLGLTIAYQSHKRIWAVDLSVAMAFLCIAFFSTGLGPVTWVYSSEAFPLRLRAQGASMGAAVNLVTRGLTSLAFLELYGFITVGGTFLLFAGMASVAWLFFYKLLSETHGKSLHEKEIRSCTYGVGTSAGAVLSKRDGHVAISKRFYGHEISSFDRKLLKRSASFPVSFRPSSSLKNYFTSNTTQF</sequence>
<comment type="subcellular location">
    <subcellularLocation>
        <location evidence="1">Membrane</location>
        <topology evidence="1">Multi-pass membrane protein</topology>
    </subcellularLocation>
</comment>
<dbReference type="Proteomes" id="UP000515121">
    <property type="component" value="Unplaced"/>
</dbReference>